<feature type="transmembrane region" description="Helical" evidence="1">
    <location>
        <begin position="130"/>
        <end position="152"/>
    </location>
</feature>
<keyword evidence="1" id="KW-1133">Transmembrane helix</keyword>
<evidence type="ECO:0000313" key="2">
    <source>
        <dbReference type="EMBL" id="QHT17119.1"/>
    </source>
</evidence>
<protein>
    <submittedName>
        <fullName evidence="2">Uncharacterized protein</fullName>
    </submittedName>
</protein>
<dbReference type="AlphaFoldDB" id="A0A6C0DMN3"/>
<sequence>MNIFTIFYFVCNYIMNISFTPLKNLNGMPFKFSTKLPVAISKHAHVERPVLKFNGYKSLDGVLQYFGRYYVYTLTILQIIYVLIFFGLVYINPMYLTTFNILIQSFVCIFLLIRFHPYREHELRKYDSKIIFSSALFLLVNLGFVEIFRNIVKFDYITRLIK</sequence>
<feature type="transmembrane region" description="Helical" evidence="1">
    <location>
        <begin position="69"/>
        <end position="91"/>
    </location>
</feature>
<keyword evidence="1" id="KW-0812">Transmembrane</keyword>
<reference evidence="2" key="1">
    <citation type="journal article" date="2020" name="Nature">
        <title>Giant virus diversity and host interactions through global metagenomics.</title>
        <authorList>
            <person name="Schulz F."/>
            <person name="Roux S."/>
            <person name="Paez-Espino D."/>
            <person name="Jungbluth S."/>
            <person name="Walsh D.A."/>
            <person name="Denef V.J."/>
            <person name="McMahon K.D."/>
            <person name="Konstantinidis K.T."/>
            <person name="Eloe-Fadrosh E.A."/>
            <person name="Kyrpides N.C."/>
            <person name="Woyke T."/>
        </authorList>
    </citation>
    <scope>NUCLEOTIDE SEQUENCE</scope>
    <source>
        <strain evidence="2">GVMAG-M-3300023174-24</strain>
    </source>
</reference>
<keyword evidence="1" id="KW-0472">Membrane</keyword>
<accession>A0A6C0DMN3</accession>
<evidence type="ECO:0000256" key="1">
    <source>
        <dbReference type="SAM" id="Phobius"/>
    </source>
</evidence>
<dbReference type="EMBL" id="MN739631">
    <property type="protein sequence ID" value="QHT17119.1"/>
    <property type="molecule type" value="Genomic_DNA"/>
</dbReference>
<organism evidence="2">
    <name type="scientific">viral metagenome</name>
    <dbReference type="NCBI Taxonomy" id="1070528"/>
    <lineage>
        <taxon>unclassified sequences</taxon>
        <taxon>metagenomes</taxon>
        <taxon>organismal metagenomes</taxon>
    </lineage>
</organism>
<name>A0A6C0DMN3_9ZZZZ</name>
<feature type="transmembrane region" description="Helical" evidence="1">
    <location>
        <begin position="98"/>
        <end position="118"/>
    </location>
</feature>
<proteinExistence type="predicted"/>